<name>A0AAE0Q097_9TELE</name>
<keyword evidence="2" id="KW-1185">Reference proteome</keyword>
<gene>
    <name evidence="1" type="ORF">QTP70_005300</name>
</gene>
<protein>
    <recommendedName>
        <fullName evidence="3">Reverse transcriptase domain-containing protein</fullName>
    </recommendedName>
</protein>
<evidence type="ECO:0000313" key="2">
    <source>
        <dbReference type="Proteomes" id="UP001274896"/>
    </source>
</evidence>
<dbReference type="InterPro" id="IPR043502">
    <property type="entry name" value="DNA/RNA_pol_sf"/>
</dbReference>
<dbReference type="PANTHER" id="PTHR24559">
    <property type="entry name" value="TRANSPOSON TY3-I GAG-POL POLYPROTEIN"/>
    <property type="match status" value="1"/>
</dbReference>
<comment type="caution">
    <text evidence="1">The sequence shown here is derived from an EMBL/GenBank/DDBJ whole genome shotgun (WGS) entry which is preliminary data.</text>
</comment>
<reference evidence="1" key="1">
    <citation type="submission" date="2023-06" db="EMBL/GenBank/DDBJ databases">
        <title>Male Hemibagrus guttatus genome.</title>
        <authorList>
            <person name="Bian C."/>
        </authorList>
    </citation>
    <scope>NUCLEOTIDE SEQUENCE</scope>
    <source>
        <strain evidence="1">Male_cb2023</strain>
        <tissue evidence="1">Muscle</tissue>
    </source>
</reference>
<dbReference type="SUPFAM" id="SSF56672">
    <property type="entry name" value="DNA/RNA polymerases"/>
    <property type="match status" value="1"/>
</dbReference>
<proteinExistence type="predicted"/>
<evidence type="ECO:0008006" key="3">
    <source>
        <dbReference type="Google" id="ProtNLM"/>
    </source>
</evidence>
<dbReference type="Proteomes" id="UP001274896">
    <property type="component" value="Unassembled WGS sequence"/>
</dbReference>
<organism evidence="1 2">
    <name type="scientific">Hemibagrus guttatus</name>
    <dbReference type="NCBI Taxonomy" id="175788"/>
    <lineage>
        <taxon>Eukaryota</taxon>
        <taxon>Metazoa</taxon>
        <taxon>Chordata</taxon>
        <taxon>Craniata</taxon>
        <taxon>Vertebrata</taxon>
        <taxon>Euteleostomi</taxon>
        <taxon>Actinopterygii</taxon>
        <taxon>Neopterygii</taxon>
        <taxon>Teleostei</taxon>
        <taxon>Ostariophysi</taxon>
        <taxon>Siluriformes</taxon>
        <taxon>Bagridae</taxon>
        <taxon>Hemibagrus</taxon>
    </lineage>
</organism>
<dbReference type="PANTHER" id="PTHR24559:SF440">
    <property type="entry name" value="RIBONUCLEASE H"/>
    <property type="match status" value="1"/>
</dbReference>
<dbReference type="InterPro" id="IPR053134">
    <property type="entry name" value="RNA-dir_DNA_polymerase"/>
</dbReference>
<sequence length="219" mass="24297">MRLCYNCGFSVSGEAFINSPLIESGVAFNLIDGALVEELGIPTFPCVPSLRITAIDTNPVILGFPWLRRHDPQISWRTGELARWSPTCLKECLREPVSRPCQTSCIEEATPVVHGHLPQPHADFWEVFSEERAARLPAHQVWDCALAAGHIRLSTSPAALINGVFQDLLGKGVIAYIDNILVYSASMEDHVHQVQEVLARLQRTTCMLNLRSASSTRPR</sequence>
<dbReference type="EMBL" id="JAUCMX010000024">
    <property type="protein sequence ID" value="KAK3511378.1"/>
    <property type="molecule type" value="Genomic_DNA"/>
</dbReference>
<accession>A0AAE0Q097</accession>
<dbReference type="InterPro" id="IPR043128">
    <property type="entry name" value="Rev_trsase/Diguanyl_cyclase"/>
</dbReference>
<dbReference type="Gene3D" id="3.30.70.270">
    <property type="match status" value="1"/>
</dbReference>
<evidence type="ECO:0000313" key="1">
    <source>
        <dbReference type="EMBL" id="KAK3511378.1"/>
    </source>
</evidence>
<dbReference type="AlphaFoldDB" id="A0AAE0Q097"/>